<dbReference type="RefSeq" id="WP_058637832.1">
    <property type="nucleotide sequence ID" value="NZ_LDSN01000012.1"/>
</dbReference>
<accession>A0AAJ0LLP4</accession>
<protein>
    <recommendedName>
        <fullName evidence="3">DUF1963 domain-containing protein</fullName>
    </recommendedName>
</protein>
<evidence type="ECO:0000313" key="2">
    <source>
        <dbReference type="Proteomes" id="UP000071644"/>
    </source>
</evidence>
<proteinExistence type="predicted"/>
<name>A0AAJ0LLP4_9PSED</name>
<dbReference type="AlphaFoldDB" id="A0AAJ0LLP4"/>
<dbReference type="Proteomes" id="UP000071644">
    <property type="component" value="Unassembled WGS sequence"/>
</dbReference>
<sequence length="222" mass="24820">MDKIVLKQQDKGFGHIGGGAYLTDLKLWPSNPKTGELLTPLVTTTDRFYAGYQCVPPGMALTVFIAAQQYQSGGFNSALQRRYTVHQQSELQEQIESGFARVILHDLASEPIVPSNPPLLLTQAFIDFEEMTEDEFDVEIGGEFGGIEMSKSSGTPGWLQDPVYELSPRYMFHLQLLDADIAEINPDHEGIFADGIGYVFIDHRARRGKEGDEAGYFYIQYT</sequence>
<gene>
    <name evidence="1" type="ORF">NS96R_05680</name>
</gene>
<organism evidence="1 2">
    <name type="scientific">Pseudomonas parafulva</name>
    <dbReference type="NCBI Taxonomy" id="157782"/>
    <lineage>
        <taxon>Bacteria</taxon>
        <taxon>Pseudomonadati</taxon>
        <taxon>Pseudomonadota</taxon>
        <taxon>Gammaproteobacteria</taxon>
        <taxon>Pseudomonadales</taxon>
        <taxon>Pseudomonadaceae</taxon>
        <taxon>Pseudomonas</taxon>
    </lineage>
</organism>
<comment type="caution">
    <text evidence="1">The sequence shown here is derived from an EMBL/GenBank/DDBJ whole genome shotgun (WGS) entry which is preliminary data.</text>
</comment>
<dbReference type="EMBL" id="LDSN01000012">
    <property type="protein sequence ID" value="KTT19053.1"/>
    <property type="molecule type" value="Genomic_DNA"/>
</dbReference>
<evidence type="ECO:0008006" key="3">
    <source>
        <dbReference type="Google" id="ProtNLM"/>
    </source>
</evidence>
<reference evidence="1 2" key="1">
    <citation type="journal article" date="2016" name="Front. Microbiol.">
        <title>Genomic Resource of Rice Seed Associated Bacteria.</title>
        <authorList>
            <person name="Midha S."/>
            <person name="Bansal K."/>
            <person name="Sharma S."/>
            <person name="Kumar N."/>
            <person name="Patil P.P."/>
            <person name="Chaudhry V."/>
            <person name="Patil P.B."/>
        </authorList>
    </citation>
    <scope>NUCLEOTIDE SEQUENCE [LARGE SCALE GENOMIC DNA]</scope>
    <source>
        <strain evidence="1 2">NS96</strain>
    </source>
</reference>
<evidence type="ECO:0000313" key="1">
    <source>
        <dbReference type="EMBL" id="KTT19053.1"/>
    </source>
</evidence>